<dbReference type="AlphaFoldDB" id="A0A1G2I592"/>
<keyword evidence="1" id="KW-1133">Transmembrane helix</keyword>
<gene>
    <name evidence="2" type="ORF">A3F47_02015</name>
</gene>
<evidence type="ECO:0008006" key="4">
    <source>
        <dbReference type="Google" id="ProtNLM"/>
    </source>
</evidence>
<feature type="transmembrane region" description="Helical" evidence="1">
    <location>
        <begin position="69"/>
        <end position="92"/>
    </location>
</feature>
<comment type="caution">
    <text evidence="2">The sequence shown here is derived from an EMBL/GenBank/DDBJ whole genome shotgun (WGS) entry which is preliminary data.</text>
</comment>
<name>A0A1G2I592_9BACT</name>
<dbReference type="Proteomes" id="UP000179214">
    <property type="component" value="Unassembled WGS sequence"/>
</dbReference>
<evidence type="ECO:0000313" key="3">
    <source>
        <dbReference type="Proteomes" id="UP000179214"/>
    </source>
</evidence>
<organism evidence="2 3">
    <name type="scientific">Candidatus Staskawiczbacteria bacterium RIFCSPHIGHO2_12_FULL_38_11</name>
    <dbReference type="NCBI Taxonomy" id="1802209"/>
    <lineage>
        <taxon>Bacteria</taxon>
        <taxon>Candidatus Staskawicziibacteriota</taxon>
    </lineage>
</organism>
<reference evidence="2 3" key="1">
    <citation type="journal article" date="2016" name="Nat. Commun.">
        <title>Thousands of microbial genomes shed light on interconnected biogeochemical processes in an aquifer system.</title>
        <authorList>
            <person name="Anantharaman K."/>
            <person name="Brown C.T."/>
            <person name="Hug L.A."/>
            <person name="Sharon I."/>
            <person name="Castelle C.J."/>
            <person name="Probst A.J."/>
            <person name="Thomas B.C."/>
            <person name="Singh A."/>
            <person name="Wilkins M.J."/>
            <person name="Karaoz U."/>
            <person name="Brodie E.L."/>
            <person name="Williams K.H."/>
            <person name="Hubbard S.S."/>
            <person name="Banfield J.F."/>
        </authorList>
    </citation>
    <scope>NUCLEOTIDE SEQUENCE [LARGE SCALE GENOMIC DNA]</scope>
</reference>
<evidence type="ECO:0000256" key="1">
    <source>
        <dbReference type="SAM" id="Phobius"/>
    </source>
</evidence>
<dbReference type="EMBL" id="MHOV01000027">
    <property type="protein sequence ID" value="OGZ69787.1"/>
    <property type="molecule type" value="Genomic_DNA"/>
</dbReference>
<proteinExistence type="predicted"/>
<sequence>MEIVNFLAVLWGISFIIISLAFLIRQRYIEFFFSLMEDEKNLLLFGLINVMLGIALVLSYNVWDSSWRVIITVLAWLVTIRGIALLFLPDLIKKGLAKFKSKTEWIPLGLVVFVLFGCVLVYLGFSA</sequence>
<feature type="transmembrane region" description="Helical" evidence="1">
    <location>
        <begin position="104"/>
        <end position="125"/>
    </location>
</feature>
<keyword evidence="1" id="KW-0472">Membrane</keyword>
<keyword evidence="1" id="KW-0812">Transmembrane</keyword>
<protein>
    <recommendedName>
        <fullName evidence="4">Integral membrane protein (PIN domain superfamily)</fullName>
    </recommendedName>
</protein>
<accession>A0A1G2I592</accession>
<evidence type="ECO:0000313" key="2">
    <source>
        <dbReference type="EMBL" id="OGZ69787.1"/>
    </source>
</evidence>
<feature type="transmembrane region" description="Helical" evidence="1">
    <location>
        <begin position="6"/>
        <end position="24"/>
    </location>
</feature>
<feature type="transmembrane region" description="Helical" evidence="1">
    <location>
        <begin position="44"/>
        <end position="63"/>
    </location>
</feature>